<evidence type="ECO:0000313" key="12">
    <source>
        <dbReference type="EMBL" id="KAG5461422.1"/>
    </source>
</evidence>
<name>A0A8H8DKQ2_9FUNG</name>
<dbReference type="PROSITE" id="PS50002">
    <property type="entry name" value="SH3"/>
    <property type="match status" value="1"/>
</dbReference>
<dbReference type="Proteomes" id="UP000673691">
    <property type="component" value="Unassembled WGS sequence"/>
</dbReference>
<dbReference type="EMBL" id="JAEFCI010003683">
    <property type="protein sequence ID" value="KAG5461422.1"/>
    <property type="molecule type" value="Genomic_DNA"/>
</dbReference>
<dbReference type="SMART" id="SM00326">
    <property type="entry name" value="SH3"/>
    <property type="match status" value="1"/>
</dbReference>
<evidence type="ECO:0000259" key="11">
    <source>
        <dbReference type="PROSITE" id="PS50002"/>
    </source>
</evidence>
<feature type="domain" description="SH3" evidence="11">
    <location>
        <begin position="178"/>
        <end position="257"/>
    </location>
</feature>
<dbReference type="CDD" id="cd11855">
    <property type="entry name" value="SH3_Sho1p"/>
    <property type="match status" value="1"/>
</dbReference>
<dbReference type="InterPro" id="IPR036028">
    <property type="entry name" value="SH3-like_dom_sf"/>
</dbReference>
<keyword evidence="13" id="KW-1185">Reference proteome</keyword>
<feature type="transmembrane region" description="Helical" evidence="10">
    <location>
        <begin position="101"/>
        <end position="122"/>
    </location>
</feature>
<feature type="transmembrane region" description="Helical" evidence="10">
    <location>
        <begin position="70"/>
        <end position="89"/>
    </location>
</feature>
<dbReference type="InterPro" id="IPR035522">
    <property type="entry name" value="Sho1_SH3"/>
</dbReference>
<dbReference type="InterPro" id="IPR001452">
    <property type="entry name" value="SH3_domain"/>
</dbReference>
<evidence type="ECO:0000256" key="10">
    <source>
        <dbReference type="SAM" id="Phobius"/>
    </source>
</evidence>
<evidence type="ECO:0000256" key="6">
    <source>
        <dbReference type="ARBA" id="ARBA00022989"/>
    </source>
</evidence>
<comment type="caution">
    <text evidence="12">The sequence shown here is derived from an EMBL/GenBank/DDBJ whole genome shotgun (WGS) entry which is preliminary data.</text>
</comment>
<dbReference type="Pfam" id="PF07653">
    <property type="entry name" value="SH3_2"/>
    <property type="match status" value="1"/>
</dbReference>
<keyword evidence="3 9" id="KW-0728">SH3 domain</keyword>
<keyword evidence="4" id="KW-1003">Cell membrane</keyword>
<keyword evidence="6 10" id="KW-1133">Transmembrane helix</keyword>
<keyword evidence="7" id="KW-0346">Stress response</keyword>
<proteinExistence type="inferred from homology"/>
<dbReference type="OrthoDB" id="5983572at2759"/>
<evidence type="ECO:0000256" key="8">
    <source>
        <dbReference type="ARBA" id="ARBA00023136"/>
    </source>
</evidence>
<feature type="transmembrane region" description="Helical" evidence="10">
    <location>
        <begin position="44"/>
        <end position="64"/>
    </location>
</feature>
<dbReference type="AlphaFoldDB" id="A0A8H8DKQ2"/>
<evidence type="ECO:0000256" key="2">
    <source>
        <dbReference type="ARBA" id="ARBA00009739"/>
    </source>
</evidence>
<evidence type="ECO:0000256" key="7">
    <source>
        <dbReference type="ARBA" id="ARBA00023016"/>
    </source>
</evidence>
<sequence length="257" mass="27408">MPMVDFGLLLAKPFFAASALLAGLGWIIAFAGACAAANAIDSSTWLLLMFDLILLAGILSAFTTDSVEEYRLVILAFSTANVVFLTLQASIVRSSFSAHQAMGTGFIFIDIVFILWLFAFGAEEGTTAHQYTAGYGVALPTSHAKNAFGRPTPGFSQPSSFAASAPTGGMATPGPANEYPLKAEALYSCELYLSFVWLDAAMRMCGLHTANPDDPNEISFAQGEIIEISDNKGKWWQARNSQGVVGIAPSNYLKLLP</sequence>
<evidence type="ECO:0000256" key="9">
    <source>
        <dbReference type="PROSITE-ProRule" id="PRU00192"/>
    </source>
</evidence>
<evidence type="ECO:0000256" key="3">
    <source>
        <dbReference type="ARBA" id="ARBA00022443"/>
    </source>
</evidence>
<evidence type="ECO:0000313" key="13">
    <source>
        <dbReference type="Proteomes" id="UP000673691"/>
    </source>
</evidence>
<evidence type="ECO:0000256" key="5">
    <source>
        <dbReference type="ARBA" id="ARBA00022692"/>
    </source>
</evidence>
<evidence type="ECO:0000256" key="4">
    <source>
        <dbReference type="ARBA" id="ARBA00022475"/>
    </source>
</evidence>
<gene>
    <name evidence="12" type="ORF">BJ554DRAFT_6391</name>
</gene>
<evidence type="ECO:0000256" key="1">
    <source>
        <dbReference type="ARBA" id="ARBA00004651"/>
    </source>
</evidence>
<feature type="transmembrane region" description="Helical" evidence="10">
    <location>
        <begin position="14"/>
        <end position="37"/>
    </location>
</feature>
<comment type="subcellular location">
    <subcellularLocation>
        <location evidence="1">Cell membrane</location>
        <topology evidence="1">Multi-pass membrane protein</topology>
    </subcellularLocation>
</comment>
<organism evidence="12 13">
    <name type="scientific">Olpidium bornovanus</name>
    <dbReference type="NCBI Taxonomy" id="278681"/>
    <lineage>
        <taxon>Eukaryota</taxon>
        <taxon>Fungi</taxon>
        <taxon>Fungi incertae sedis</taxon>
        <taxon>Olpidiomycota</taxon>
        <taxon>Olpidiomycotina</taxon>
        <taxon>Olpidiomycetes</taxon>
        <taxon>Olpidiales</taxon>
        <taxon>Olpidiaceae</taxon>
        <taxon>Olpidium</taxon>
    </lineage>
</organism>
<accession>A0A8H8DKQ2</accession>
<dbReference type="Gene3D" id="2.30.30.40">
    <property type="entry name" value="SH3 Domains"/>
    <property type="match status" value="1"/>
</dbReference>
<reference evidence="12 13" key="1">
    <citation type="journal article" name="Sci. Rep.">
        <title>Genome-scale phylogenetic analyses confirm Olpidium as the closest living zoosporic fungus to the non-flagellated, terrestrial fungi.</title>
        <authorList>
            <person name="Chang Y."/>
            <person name="Rochon D."/>
            <person name="Sekimoto S."/>
            <person name="Wang Y."/>
            <person name="Chovatia M."/>
            <person name="Sandor L."/>
            <person name="Salamov A."/>
            <person name="Grigoriev I.V."/>
            <person name="Stajich J.E."/>
            <person name="Spatafora J.W."/>
        </authorList>
    </citation>
    <scope>NUCLEOTIDE SEQUENCE [LARGE SCALE GENOMIC DNA]</scope>
    <source>
        <strain evidence="12">S191</strain>
    </source>
</reference>
<keyword evidence="5 10" id="KW-0812">Transmembrane</keyword>
<dbReference type="SUPFAM" id="SSF50044">
    <property type="entry name" value="SH3-domain"/>
    <property type="match status" value="1"/>
</dbReference>
<comment type="similarity">
    <text evidence="2">Belongs to the SHO1 family.</text>
</comment>
<protein>
    <recommendedName>
        <fullName evidence="11">SH3 domain-containing protein</fullName>
    </recommendedName>
</protein>
<keyword evidence="8 10" id="KW-0472">Membrane</keyword>
<dbReference type="GO" id="GO:0005886">
    <property type="term" value="C:plasma membrane"/>
    <property type="evidence" value="ECO:0007669"/>
    <property type="project" value="UniProtKB-SubCell"/>
</dbReference>